<dbReference type="AlphaFoldDB" id="A0AA86SWY9"/>
<accession>A0AA86SWY9</accession>
<protein>
    <submittedName>
        <fullName evidence="1">Uncharacterized protein</fullName>
    </submittedName>
</protein>
<dbReference type="EMBL" id="OY731406">
    <property type="protein sequence ID" value="CAJ1974473.1"/>
    <property type="molecule type" value="Genomic_DNA"/>
</dbReference>
<evidence type="ECO:0000313" key="2">
    <source>
        <dbReference type="Proteomes" id="UP001189624"/>
    </source>
</evidence>
<sequence>MPFLTKIKWVVLSVVTLSVASIIIHLSLAKLWSVNLVQYKALPSLPEDFGFVLPRQVVKNKKLWGSIESLEALQPHADARSNYSGNKFAQIS</sequence>
<proteinExistence type="predicted"/>
<evidence type="ECO:0000313" key="1">
    <source>
        <dbReference type="EMBL" id="CAJ1974473.1"/>
    </source>
</evidence>
<keyword evidence="2" id="KW-1185">Reference proteome</keyword>
<gene>
    <name evidence="1" type="ORF">AYBTSS11_LOCUS26553</name>
</gene>
<dbReference type="Gramene" id="rna-AYBTSS11_LOCUS26553">
    <property type="protein sequence ID" value="CAJ1974473.1"/>
    <property type="gene ID" value="gene-AYBTSS11_LOCUS26553"/>
</dbReference>
<reference evidence="1" key="1">
    <citation type="submission" date="2023-10" db="EMBL/GenBank/DDBJ databases">
        <authorList>
            <person name="Domelevo Entfellner J.-B."/>
        </authorList>
    </citation>
    <scope>NUCLEOTIDE SEQUENCE</scope>
</reference>
<name>A0AA86SWY9_9FABA</name>
<dbReference type="Proteomes" id="UP001189624">
    <property type="component" value="Chromosome 9"/>
</dbReference>
<organism evidence="1 2">
    <name type="scientific">Sphenostylis stenocarpa</name>
    <dbReference type="NCBI Taxonomy" id="92480"/>
    <lineage>
        <taxon>Eukaryota</taxon>
        <taxon>Viridiplantae</taxon>
        <taxon>Streptophyta</taxon>
        <taxon>Embryophyta</taxon>
        <taxon>Tracheophyta</taxon>
        <taxon>Spermatophyta</taxon>
        <taxon>Magnoliopsida</taxon>
        <taxon>eudicotyledons</taxon>
        <taxon>Gunneridae</taxon>
        <taxon>Pentapetalae</taxon>
        <taxon>rosids</taxon>
        <taxon>fabids</taxon>
        <taxon>Fabales</taxon>
        <taxon>Fabaceae</taxon>
        <taxon>Papilionoideae</taxon>
        <taxon>50 kb inversion clade</taxon>
        <taxon>NPAAA clade</taxon>
        <taxon>indigoferoid/millettioid clade</taxon>
        <taxon>Phaseoleae</taxon>
        <taxon>Sphenostylis</taxon>
    </lineage>
</organism>